<accession>A0AA38Q1D0</accession>
<name>A0AA38Q1D0_9AGAR</name>
<keyword evidence="1" id="KW-1133">Transmembrane helix</keyword>
<proteinExistence type="predicted"/>
<protein>
    <submittedName>
        <fullName evidence="2">Uncharacterized protein</fullName>
    </submittedName>
</protein>
<evidence type="ECO:0000313" key="3">
    <source>
        <dbReference type="Proteomes" id="UP001163850"/>
    </source>
</evidence>
<reference evidence="2" key="1">
    <citation type="submission" date="2022-08" db="EMBL/GenBank/DDBJ databases">
        <authorList>
            <consortium name="DOE Joint Genome Institute"/>
            <person name="Min B."/>
            <person name="Riley R."/>
            <person name="Sierra-Patev S."/>
            <person name="Naranjo-Ortiz M."/>
            <person name="Looney B."/>
            <person name="Konkel Z."/>
            <person name="Slot J.C."/>
            <person name="Sakamoto Y."/>
            <person name="Steenwyk J.L."/>
            <person name="Rokas A."/>
            <person name="Carro J."/>
            <person name="Camarero S."/>
            <person name="Ferreira P."/>
            <person name="Molpeceres G."/>
            <person name="Ruiz-Duenas F.J."/>
            <person name="Serrano A."/>
            <person name="Henrissat B."/>
            <person name="Drula E."/>
            <person name="Hughes K.W."/>
            <person name="Mata J.L."/>
            <person name="Ishikawa N.K."/>
            <person name="Vargas-Isla R."/>
            <person name="Ushijima S."/>
            <person name="Smith C.A."/>
            <person name="Ahrendt S."/>
            <person name="Andreopoulos W."/>
            <person name="He G."/>
            <person name="Labutti K."/>
            <person name="Lipzen A."/>
            <person name="Ng V."/>
            <person name="Sandor L."/>
            <person name="Barry K."/>
            <person name="Martinez A.T."/>
            <person name="Xiao Y."/>
            <person name="Gibbons J.G."/>
            <person name="Terashima K."/>
            <person name="Hibbett D.S."/>
            <person name="Grigoriev I.V."/>
        </authorList>
    </citation>
    <scope>NUCLEOTIDE SEQUENCE</scope>
    <source>
        <strain evidence="2">TFB7829</strain>
    </source>
</reference>
<keyword evidence="1" id="KW-0812">Transmembrane</keyword>
<dbReference type="Proteomes" id="UP001163850">
    <property type="component" value="Unassembled WGS sequence"/>
</dbReference>
<dbReference type="AlphaFoldDB" id="A0AA38Q1D0"/>
<dbReference type="EMBL" id="MU801971">
    <property type="protein sequence ID" value="KAJ3985051.1"/>
    <property type="molecule type" value="Genomic_DNA"/>
</dbReference>
<sequence>MGLDCVSSLFGTRFAGGTYSMYSLFLVLSVGDSTSIGSIILAGLSILSVALGTRLPWASSSKEGTCSAMSALSSLNPSCMRYSALARKSSASSLMPWTISRILFCTTRARDIAVSGMRAKSETVRGGDDDVFSSSPPVGGIRAFPLLDSAVLRGLTVELDEETSSSCLLAAERFSFELSTIRVILFESLAPKGVTRV</sequence>
<evidence type="ECO:0000256" key="1">
    <source>
        <dbReference type="SAM" id="Phobius"/>
    </source>
</evidence>
<comment type="caution">
    <text evidence="2">The sequence shown here is derived from an EMBL/GenBank/DDBJ whole genome shotgun (WGS) entry which is preliminary data.</text>
</comment>
<gene>
    <name evidence="2" type="ORF">F5890DRAFT_1512319</name>
</gene>
<organism evidence="2 3">
    <name type="scientific">Lentinula detonsa</name>
    <dbReference type="NCBI Taxonomy" id="2804962"/>
    <lineage>
        <taxon>Eukaryota</taxon>
        <taxon>Fungi</taxon>
        <taxon>Dikarya</taxon>
        <taxon>Basidiomycota</taxon>
        <taxon>Agaricomycotina</taxon>
        <taxon>Agaricomycetes</taxon>
        <taxon>Agaricomycetidae</taxon>
        <taxon>Agaricales</taxon>
        <taxon>Marasmiineae</taxon>
        <taxon>Omphalotaceae</taxon>
        <taxon>Lentinula</taxon>
    </lineage>
</organism>
<evidence type="ECO:0000313" key="2">
    <source>
        <dbReference type="EMBL" id="KAJ3985051.1"/>
    </source>
</evidence>
<keyword evidence="1" id="KW-0472">Membrane</keyword>
<feature type="transmembrane region" description="Helical" evidence="1">
    <location>
        <begin position="20"/>
        <end position="52"/>
    </location>
</feature>